<proteinExistence type="predicted"/>
<name>A0A1G6SPI6_9ACTN</name>
<feature type="region of interest" description="Disordered" evidence="1">
    <location>
        <begin position="39"/>
        <end position="66"/>
    </location>
</feature>
<protein>
    <submittedName>
        <fullName evidence="2">Uncharacterized protein</fullName>
    </submittedName>
</protein>
<dbReference type="Proteomes" id="UP000198949">
    <property type="component" value="Unassembled WGS sequence"/>
</dbReference>
<accession>A0A1G6SPI6</accession>
<sequence>MTRTYDIDEIDEMGSKVLVDLSHAYWDLAHAARAAGAAQDSMFQEASATTNTGPGSGGAPVSPPGASEVAAAWRTLYMRFEKALSESGANLEHLSRAMKLTAQSMREAEEGTEFDLSEIQGELDGDY</sequence>
<feature type="compositionally biased region" description="Polar residues" evidence="1">
    <location>
        <begin position="41"/>
        <end position="52"/>
    </location>
</feature>
<evidence type="ECO:0000313" key="3">
    <source>
        <dbReference type="Proteomes" id="UP000198949"/>
    </source>
</evidence>
<dbReference type="RefSeq" id="WP_091029206.1">
    <property type="nucleotide sequence ID" value="NZ_FNAD01000002.1"/>
</dbReference>
<reference evidence="3" key="1">
    <citation type="submission" date="2016-10" db="EMBL/GenBank/DDBJ databases">
        <authorList>
            <person name="Varghese N."/>
            <person name="Submissions S."/>
        </authorList>
    </citation>
    <scope>NUCLEOTIDE SEQUENCE [LARGE SCALE GENOMIC DNA]</scope>
    <source>
        <strain evidence="3">CGMCC 4.3516</strain>
    </source>
</reference>
<dbReference type="AlphaFoldDB" id="A0A1G6SPI6"/>
<keyword evidence="3" id="KW-1185">Reference proteome</keyword>
<evidence type="ECO:0000256" key="1">
    <source>
        <dbReference type="SAM" id="MobiDB-lite"/>
    </source>
</evidence>
<organism evidence="2 3">
    <name type="scientific">Glycomyces harbinensis</name>
    <dbReference type="NCBI Taxonomy" id="58114"/>
    <lineage>
        <taxon>Bacteria</taxon>
        <taxon>Bacillati</taxon>
        <taxon>Actinomycetota</taxon>
        <taxon>Actinomycetes</taxon>
        <taxon>Glycomycetales</taxon>
        <taxon>Glycomycetaceae</taxon>
        <taxon>Glycomyces</taxon>
    </lineage>
</organism>
<feature type="region of interest" description="Disordered" evidence="1">
    <location>
        <begin position="104"/>
        <end position="127"/>
    </location>
</feature>
<gene>
    <name evidence="2" type="ORF">SAMN05216270_102183</name>
</gene>
<dbReference type="OrthoDB" id="5193718at2"/>
<feature type="compositionally biased region" description="Acidic residues" evidence="1">
    <location>
        <begin position="110"/>
        <end position="127"/>
    </location>
</feature>
<dbReference type="STRING" id="58114.SAMN05216270_102183"/>
<dbReference type="EMBL" id="FNAD01000002">
    <property type="protein sequence ID" value="SDD18075.1"/>
    <property type="molecule type" value="Genomic_DNA"/>
</dbReference>
<evidence type="ECO:0000313" key="2">
    <source>
        <dbReference type="EMBL" id="SDD18075.1"/>
    </source>
</evidence>